<dbReference type="InterPro" id="IPR011042">
    <property type="entry name" value="6-blade_b-propeller_TolB-like"/>
</dbReference>
<comment type="caution">
    <text evidence="4">The sequence shown here is derived from an EMBL/GenBank/DDBJ whole genome shotgun (WGS) entry which is preliminary data.</text>
</comment>
<evidence type="ECO:0000256" key="2">
    <source>
        <dbReference type="SAM" id="SignalP"/>
    </source>
</evidence>
<dbReference type="EMBL" id="JYON01000001">
    <property type="protein sequence ID" value="KJH73358.1"/>
    <property type="molecule type" value="Genomic_DNA"/>
</dbReference>
<organism evidence="4 5">
    <name type="scientific">Aliterella atlantica CENA595</name>
    <dbReference type="NCBI Taxonomy" id="1618023"/>
    <lineage>
        <taxon>Bacteria</taxon>
        <taxon>Bacillati</taxon>
        <taxon>Cyanobacteriota</taxon>
        <taxon>Cyanophyceae</taxon>
        <taxon>Chroococcidiopsidales</taxon>
        <taxon>Aliterellaceae</taxon>
        <taxon>Aliterella</taxon>
    </lineage>
</organism>
<dbReference type="STRING" id="1618023.UH38_00820"/>
<dbReference type="InterPro" id="IPR048031">
    <property type="entry name" value="ScyD/ScyE-like"/>
</dbReference>
<protein>
    <submittedName>
        <fullName evidence="4">NHL repeat containing protein</fullName>
    </submittedName>
</protein>
<feature type="region of interest" description="Disordered" evidence="1">
    <location>
        <begin position="233"/>
        <end position="258"/>
    </location>
</feature>
<dbReference type="SUPFAM" id="SSF101898">
    <property type="entry name" value="NHL repeat"/>
    <property type="match status" value="1"/>
</dbReference>
<feature type="signal peptide" evidence="2">
    <location>
        <begin position="1"/>
        <end position="25"/>
    </location>
</feature>
<dbReference type="PATRIC" id="fig|1618023.3.peg.1388"/>
<dbReference type="OrthoDB" id="928769at2"/>
<evidence type="ECO:0000313" key="4">
    <source>
        <dbReference type="EMBL" id="KJH73358.1"/>
    </source>
</evidence>
<dbReference type="NCBIfam" id="NF033206">
    <property type="entry name" value="ScyE_fam"/>
    <property type="match status" value="1"/>
</dbReference>
<feature type="chain" id="PRO_5002337488" evidence="2">
    <location>
        <begin position="26"/>
        <end position="417"/>
    </location>
</feature>
<feature type="domain" description="Ice-binding protein C-terminal" evidence="3">
    <location>
        <begin position="388"/>
        <end position="412"/>
    </location>
</feature>
<dbReference type="Pfam" id="PF07589">
    <property type="entry name" value="PEP-CTERM"/>
    <property type="match status" value="1"/>
</dbReference>
<dbReference type="InterPro" id="IPR013424">
    <property type="entry name" value="Ice-binding_C"/>
</dbReference>
<dbReference type="AlphaFoldDB" id="A0A0D8ZX67"/>
<dbReference type="RefSeq" id="WP_045052702.1">
    <property type="nucleotide sequence ID" value="NZ_CAWMDP010000017.1"/>
</dbReference>
<dbReference type="Proteomes" id="UP000032452">
    <property type="component" value="Unassembled WGS sequence"/>
</dbReference>
<gene>
    <name evidence="4" type="ORF">UH38_00820</name>
</gene>
<keyword evidence="5" id="KW-1185">Reference proteome</keyword>
<name>A0A0D8ZX67_9CYAN</name>
<reference evidence="4 5" key="1">
    <citation type="submission" date="2015-02" db="EMBL/GenBank/DDBJ databases">
        <title>Draft genome of a novel marine cyanobacterium (Chroococcales) isolated from South Atlantic Ocean.</title>
        <authorList>
            <person name="Rigonato J."/>
            <person name="Alvarenga D.O."/>
            <person name="Branco L.H."/>
            <person name="Varani A.M."/>
            <person name="Brandini F.P."/>
            <person name="Fiore M.F."/>
        </authorList>
    </citation>
    <scope>NUCLEOTIDE SEQUENCE [LARGE SCALE GENOMIC DNA]</scope>
    <source>
        <strain evidence="4 5">CENA595</strain>
    </source>
</reference>
<sequence>MRLSLSVLAIITGCITTLSPQATLAATFSLVADGLDNPRGLSFGLDGALYVTEAGSGGTGACLPSPNGSDLCYGTSGAVTKIQPKSGTQERVLTNLPSLAAEGSSSFGAQDIKFDPTGNPYVLLGYGADPALRDSVLPNADLGKLVSANFATNSWTTVADLANYEVANNPDRADIGSNPTTFLLDGDKAIIADAGANTLLGSNIDGSKLQAIATLPEQIVNNPVFPPSDSVPFDPTQVPNGDGSPSEPAQIAIQPTPTGVAKGPDGAYYVSLFTGFPFPEGGAKVYRVDPNGETSVYADGFTQLTDLEFDAQGNLYALQYANESAWKGNLDASLIEIAADGTRSTLVSGERLEAASSLAISPDGALYVSSQSDRPGGGKVWRIDNTKPVPEPASMLGILAFGVLGMGIKNRRTRNCD</sequence>
<accession>A0A0D8ZX67</accession>
<evidence type="ECO:0000313" key="5">
    <source>
        <dbReference type="Proteomes" id="UP000032452"/>
    </source>
</evidence>
<keyword evidence="2" id="KW-0732">Signal</keyword>
<proteinExistence type="predicted"/>
<dbReference type="Gene3D" id="2.120.10.30">
    <property type="entry name" value="TolB, C-terminal domain"/>
    <property type="match status" value="1"/>
</dbReference>
<evidence type="ECO:0000259" key="3">
    <source>
        <dbReference type="Pfam" id="PF07589"/>
    </source>
</evidence>
<evidence type="ECO:0000256" key="1">
    <source>
        <dbReference type="SAM" id="MobiDB-lite"/>
    </source>
</evidence>